<dbReference type="GO" id="GO:0003700">
    <property type="term" value="F:DNA-binding transcription factor activity"/>
    <property type="evidence" value="ECO:0007669"/>
    <property type="project" value="InterPro"/>
</dbReference>
<gene>
    <name evidence="5" type="ORF">CH341_14105</name>
</gene>
<evidence type="ECO:0000313" key="6">
    <source>
        <dbReference type="Proteomes" id="UP000249130"/>
    </source>
</evidence>
<keyword evidence="2" id="KW-0238">DNA-binding</keyword>
<dbReference type="Pfam" id="PF07702">
    <property type="entry name" value="UTRA"/>
    <property type="match status" value="1"/>
</dbReference>
<dbReference type="SMART" id="SM00866">
    <property type="entry name" value="UTRA"/>
    <property type="match status" value="1"/>
</dbReference>
<dbReference type="GO" id="GO:0045892">
    <property type="term" value="P:negative regulation of DNA-templated transcription"/>
    <property type="evidence" value="ECO:0007669"/>
    <property type="project" value="TreeGrafter"/>
</dbReference>
<evidence type="ECO:0000256" key="1">
    <source>
        <dbReference type="ARBA" id="ARBA00023015"/>
    </source>
</evidence>
<dbReference type="CDD" id="cd07377">
    <property type="entry name" value="WHTH_GntR"/>
    <property type="match status" value="1"/>
</dbReference>
<dbReference type="PRINTS" id="PR00035">
    <property type="entry name" value="HTHGNTR"/>
</dbReference>
<dbReference type="PROSITE" id="PS50949">
    <property type="entry name" value="HTH_GNTR"/>
    <property type="match status" value="1"/>
</dbReference>
<dbReference type="InterPro" id="IPR036388">
    <property type="entry name" value="WH-like_DNA-bd_sf"/>
</dbReference>
<keyword evidence="1" id="KW-0805">Transcription regulation</keyword>
<dbReference type="Proteomes" id="UP000249130">
    <property type="component" value="Unassembled WGS sequence"/>
</dbReference>
<dbReference type="GO" id="GO:0003677">
    <property type="term" value="F:DNA binding"/>
    <property type="evidence" value="ECO:0007669"/>
    <property type="project" value="UniProtKB-KW"/>
</dbReference>
<dbReference type="PANTHER" id="PTHR44846:SF1">
    <property type="entry name" value="MANNOSYL-D-GLYCERATE TRANSPORT_METABOLISM SYSTEM REPRESSOR MNGR-RELATED"/>
    <property type="match status" value="1"/>
</dbReference>
<dbReference type="RefSeq" id="WP_111419664.1">
    <property type="nucleotide sequence ID" value="NZ_NPEX01000086.1"/>
</dbReference>
<dbReference type="InterPro" id="IPR050679">
    <property type="entry name" value="Bact_HTH_transcr_reg"/>
</dbReference>
<dbReference type="OrthoDB" id="9809707at2"/>
<dbReference type="SUPFAM" id="SSF46785">
    <property type="entry name" value="Winged helix' DNA-binding domain"/>
    <property type="match status" value="1"/>
</dbReference>
<comment type="caution">
    <text evidence="5">The sequence shown here is derived from an EMBL/GenBank/DDBJ whole genome shotgun (WGS) entry which is preliminary data.</text>
</comment>
<dbReference type="Pfam" id="PF00392">
    <property type="entry name" value="GntR"/>
    <property type="match status" value="1"/>
</dbReference>
<organism evidence="5 6">
    <name type="scientific">Rhodoplanes roseus</name>
    <dbReference type="NCBI Taxonomy" id="29409"/>
    <lineage>
        <taxon>Bacteria</taxon>
        <taxon>Pseudomonadati</taxon>
        <taxon>Pseudomonadota</taxon>
        <taxon>Alphaproteobacteria</taxon>
        <taxon>Hyphomicrobiales</taxon>
        <taxon>Nitrobacteraceae</taxon>
        <taxon>Rhodoplanes</taxon>
    </lineage>
</organism>
<evidence type="ECO:0000256" key="2">
    <source>
        <dbReference type="ARBA" id="ARBA00023125"/>
    </source>
</evidence>
<dbReference type="Gene3D" id="1.10.10.10">
    <property type="entry name" value="Winged helix-like DNA-binding domain superfamily/Winged helix DNA-binding domain"/>
    <property type="match status" value="1"/>
</dbReference>
<accession>A0A327KXE5</accession>
<reference evidence="5 6" key="1">
    <citation type="submission" date="2017-07" db="EMBL/GenBank/DDBJ databases">
        <title>Draft Genome Sequences of Select Purple Nonsulfur Bacteria.</title>
        <authorList>
            <person name="Lasarre B."/>
            <person name="Mckinlay J.B."/>
        </authorList>
    </citation>
    <scope>NUCLEOTIDE SEQUENCE [LARGE SCALE GENOMIC DNA]</scope>
    <source>
        <strain evidence="5 6">DSM 5909</strain>
    </source>
</reference>
<dbReference type="PANTHER" id="PTHR44846">
    <property type="entry name" value="MANNOSYL-D-GLYCERATE TRANSPORT/METABOLISM SYSTEM REPRESSOR MNGR-RELATED"/>
    <property type="match status" value="1"/>
</dbReference>
<name>A0A327KXE5_9BRAD</name>
<feature type="domain" description="HTH gntR-type" evidence="4">
    <location>
        <begin position="7"/>
        <end position="75"/>
    </location>
</feature>
<sequence>MRNTRRSFLYHDVATALRSRIARGTYPPGERLPSLSELMEEFEVSAITVRRALTELTYEGLIRGHQGLGVFVKEKPRIHRVLAGDPDRSIGDEIARAGFTPRLEEVGFNELEADDDVAARLRVPRGSRLFMHQKLTFANDEPVALHSWWFRPRLAKQLRTDLSEQFIFPLLKKRKIDVENLRCEFSSTALREEHAAHFGQPAGSPMMRIDYTMTTKAGAPVIIGQTVARADRFTFEVNLSQRRGRR</sequence>
<dbReference type="InterPro" id="IPR028978">
    <property type="entry name" value="Chorismate_lyase_/UTRA_dom_sf"/>
</dbReference>
<evidence type="ECO:0000259" key="4">
    <source>
        <dbReference type="PROSITE" id="PS50949"/>
    </source>
</evidence>
<dbReference type="EMBL" id="NPEX01000086">
    <property type="protein sequence ID" value="RAI43489.1"/>
    <property type="molecule type" value="Genomic_DNA"/>
</dbReference>
<dbReference type="InterPro" id="IPR000524">
    <property type="entry name" value="Tscrpt_reg_HTH_GntR"/>
</dbReference>
<dbReference type="SMART" id="SM00345">
    <property type="entry name" value="HTH_GNTR"/>
    <property type="match status" value="1"/>
</dbReference>
<dbReference type="Gene3D" id="3.40.1410.10">
    <property type="entry name" value="Chorismate lyase-like"/>
    <property type="match status" value="1"/>
</dbReference>
<dbReference type="InterPro" id="IPR036390">
    <property type="entry name" value="WH_DNA-bd_sf"/>
</dbReference>
<protein>
    <recommendedName>
        <fullName evidence="4">HTH gntR-type domain-containing protein</fullName>
    </recommendedName>
</protein>
<evidence type="ECO:0000313" key="5">
    <source>
        <dbReference type="EMBL" id="RAI43489.1"/>
    </source>
</evidence>
<dbReference type="AlphaFoldDB" id="A0A327KXE5"/>
<dbReference type="InterPro" id="IPR011663">
    <property type="entry name" value="UTRA"/>
</dbReference>
<dbReference type="SUPFAM" id="SSF64288">
    <property type="entry name" value="Chorismate lyase-like"/>
    <property type="match status" value="1"/>
</dbReference>
<proteinExistence type="predicted"/>
<keyword evidence="6" id="KW-1185">Reference proteome</keyword>
<keyword evidence="3" id="KW-0804">Transcription</keyword>
<evidence type="ECO:0000256" key="3">
    <source>
        <dbReference type="ARBA" id="ARBA00023163"/>
    </source>
</evidence>